<sequence length="69" mass="7535">MGERACECVCVPIWFWHGRANIQGISGPPTPSISISESIGFLHPRCLTALPIGGSINDHRLTARTWDGF</sequence>
<dbReference type="EMBL" id="JANBVO010000042">
    <property type="protein sequence ID" value="KAJ9134598.1"/>
    <property type="molecule type" value="Genomic_DNA"/>
</dbReference>
<protein>
    <submittedName>
        <fullName evidence="1">Uncharacterized protein</fullName>
    </submittedName>
</protein>
<dbReference type="Proteomes" id="UP001174694">
    <property type="component" value="Unassembled WGS sequence"/>
</dbReference>
<keyword evidence="2" id="KW-1185">Reference proteome</keyword>
<organism evidence="1 2">
    <name type="scientific">Pleurostoma richardsiae</name>
    <dbReference type="NCBI Taxonomy" id="41990"/>
    <lineage>
        <taxon>Eukaryota</taxon>
        <taxon>Fungi</taxon>
        <taxon>Dikarya</taxon>
        <taxon>Ascomycota</taxon>
        <taxon>Pezizomycotina</taxon>
        <taxon>Sordariomycetes</taxon>
        <taxon>Sordariomycetidae</taxon>
        <taxon>Calosphaeriales</taxon>
        <taxon>Pleurostomataceae</taxon>
        <taxon>Pleurostoma</taxon>
    </lineage>
</organism>
<name>A0AA38RLE3_9PEZI</name>
<evidence type="ECO:0000313" key="2">
    <source>
        <dbReference type="Proteomes" id="UP001174694"/>
    </source>
</evidence>
<comment type="caution">
    <text evidence="1">The sequence shown here is derived from an EMBL/GenBank/DDBJ whole genome shotgun (WGS) entry which is preliminary data.</text>
</comment>
<accession>A0AA38RLE3</accession>
<reference evidence="1" key="1">
    <citation type="submission" date="2022-07" db="EMBL/GenBank/DDBJ databases">
        <title>Fungi with potential for degradation of polypropylene.</title>
        <authorList>
            <person name="Gostincar C."/>
        </authorList>
    </citation>
    <scope>NUCLEOTIDE SEQUENCE</scope>
    <source>
        <strain evidence="1">EXF-13308</strain>
    </source>
</reference>
<dbReference type="AlphaFoldDB" id="A0AA38RLE3"/>
<evidence type="ECO:0000313" key="1">
    <source>
        <dbReference type="EMBL" id="KAJ9134598.1"/>
    </source>
</evidence>
<gene>
    <name evidence="1" type="ORF">NKR23_g10011</name>
</gene>
<proteinExistence type="predicted"/>